<dbReference type="GO" id="GO:0007165">
    <property type="term" value="P:signal transduction"/>
    <property type="evidence" value="ECO:0007669"/>
    <property type="project" value="TreeGrafter"/>
</dbReference>
<evidence type="ECO:0000259" key="9">
    <source>
        <dbReference type="PROSITE" id="PS50011"/>
    </source>
</evidence>
<comment type="caution">
    <text evidence="10">The sequence shown here is derived from an EMBL/GenBank/DDBJ whole genome shotgun (WGS) entry which is preliminary data.</text>
</comment>
<evidence type="ECO:0000313" key="11">
    <source>
        <dbReference type="Proteomes" id="UP000179807"/>
    </source>
</evidence>
<dbReference type="VEuPathDB" id="TrichDB:TRFO_00910"/>
<gene>
    <name evidence="10" type="ORF">TRFO_00910</name>
</gene>
<feature type="binding site" evidence="7">
    <location>
        <position position="83"/>
    </location>
    <ligand>
        <name>ATP</name>
        <dbReference type="ChEBI" id="CHEBI:30616"/>
    </ligand>
</feature>
<dbReference type="Proteomes" id="UP000179807">
    <property type="component" value="Unassembled WGS sequence"/>
</dbReference>
<comment type="similarity">
    <text evidence="1">Belongs to the protein kinase superfamily. CMGC Ser/Thr protein kinase family. GSK-3 subfamily.</text>
</comment>
<reference evidence="10" key="1">
    <citation type="submission" date="2016-10" db="EMBL/GenBank/DDBJ databases">
        <authorList>
            <person name="Benchimol M."/>
            <person name="Almeida L.G."/>
            <person name="Vasconcelos A.T."/>
            <person name="Perreira-Neves A."/>
            <person name="Rosa I.A."/>
            <person name="Tasca T."/>
            <person name="Bogo M.R."/>
            <person name="de Souza W."/>
        </authorList>
    </citation>
    <scope>NUCLEOTIDE SEQUENCE [LARGE SCALE GENOMIC DNA]</scope>
    <source>
        <strain evidence="10">K</strain>
    </source>
</reference>
<dbReference type="PROSITE" id="PS00108">
    <property type="entry name" value="PROTEIN_KINASE_ST"/>
    <property type="match status" value="1"/>
</dbReference>
<dbReference type="Pfam" id="PF00069">
    <property type="entry name" value="Pkinase"/>
    <property type="match status" value="1"/>
</dbReference>
<evidence type="ECO:0000256" key="7">
    <source>
        <dbReference type="PROSITE-ProRule" id="PRU10141"/>
    </source>
</evidence>
<dbReference type="GO" id="GO:0030154">
    <property type="term" value="P:cell differentiation"/>
    <property type="evidence" value="ECO:0007669"/>
    <property type="project" value="TreeGrafter"/>
</dbReference>
<keyword evidence="4 7" id="KW-0547">Nucleotide-binding</keyword>
<protein>
    <submittedName>
        <fullName evidence="10">CMGC family protein kinase</fullName>
    </submittedName>
</protein>
<dbReference type="RefSeq" id="XP_068370774.1">
    <property type="nucleotide sequence ID" value="XM_068489793.1"/>
</dbReference>
<dbReference type="InterPro" id="IPR000719">
    <property type="entry name" value="Prot_kinase_dom"/>
</dbReference>
<dbReference type="OrthoDB" id="272141at2759"/>
<dbReference type="InterPro" id="IPR050591">
    <property type="entry name" value="GSK-3"/>
</dbReference>
<evidence type="ECO:0000256" key="8">
    <source>
        <dbReference type="RuleBase" id="RU000304"/>
    </source>
</evidence>
<dbReference type="PANTHER" id="PTHR24057">
    <property type="entry name" value="GLYCOGEN SYNTHASE KINASE-3 ALPHA"/>
    <property type="match status" value="1"/>
</dbReference>
<dbReference type="PROSITE" id="PS50011">
    <property type="entry name" value="PROTEIN_KINASE_DOM"/>
    <property type="match status" value="1"/>
</dbReference>
<keyword evidence="6 7" id="KW-0067">ATP-binding</keyword>
<dbReference type="FunFam" id="1.10.510.10:FF:000624">
    <property type="entry name" value="Mitogen-activated protein kinase"/>
    <property type="match status" value="1"/>
</dbReference>
<dbReference type="GO" id="GO:0005634">
    <property type="term" value="C:nucleus"/>
    <property type="evidence" value="ECO:0007669"/>
    <property type="project" value="TreeGrafter"/>
</dbReference>
<name>A0A1J4L6R1_9EUKA</name>
<keyword evidence="2 8" id="KW-0723">Serine/threonine-protein kinase</keyword>
<dbReference type="GO" id="GO:0004674">
    <property type="term" value="F:protein serine/threonine kinase activity"/>
    <property type="evidence" value="ECO:0007669"/>
    <property type="project" value="UniProtKB-KW"/>
</dbReference>
<dbReference type="GeneID" id="94824497"/>
<evidence type="ECO:0000256" key="3">
    <source>
        <dbReference type="ARBA" id="ARBA00022679"/>
    </source>
</evidence>
<dbReference type="InterPro" id="IPR017441">
    <property type="entry name" value="Protein_kinase_ATP_BS"/>
</dbReference>
<keyword evidence="11" id="KW-1185">Reference proteome</keyword>
<sequence length="367" mass="41427">MLLILIKKFFRIMASSNPFINSRLNSLRINAALTLRKSRNISQQNSSHNLIPEYKPIKAIGQGAFGVVYIAQSPDGETVAIKKVLQDPRYKNRELDTLKMLNHNNCIRLKNAFKSRGHKQNEVYLNIVMDFLPMSLHQFIMNYRQKKMYPPVLFIKLFSFQIFAGLHYLHCKGITHRDMKPQNVIIDSDSGELKICDFGSAKMLKPGEKSVSYIASRFYRAPELVFDCTEYTSSIDIWAAGCIIAEGLMAGTPIFAGLSSVGQLAEIFRVLGFPTKEELSSFPHSLDISSVPPCTGKSTSLDAVLPPHTPEDMRDLLRSIFVYNPKQRPTALECMQHPCYDDLFVSGITMPNGRPLPTMIRKPSIYA</sequence>
<dbReference type="SMART" id="SM00220">
    <property type="entry name" value="S_TKc"/>
    <property type="match status" value="1"/>
</dbReference>
<organism evidence="10 11">
    <name type="scientific">Tritrichomonas foetus</name>
    <dbReference type="NCBI Taxonomy" id="1144522"/>
    <lineage>
        <taxon>Eukaryota</taxon>
        <taxon>Metamonada</taxon>
        <taxon>Parabasalia</taxon>
        <taxon>Tritrichomonadida</taxon>
        <taxon>Tritrichomonadidae</taxon>
        <taxon>Tritrichomonas</taxon>
    </lineage>
</organism>
<proteinExistence type="inferred from homology"/>
<dbReference type="InterPro" id="IPR039192">
    <property type="entry name" value="STKc_GSK3"/>
</dbReference>
<dbReference type="PANTHER" id="PTHR24057:SF0">
    <property type="entry name" value="PROTEIN KINASE SHAGGY-RELATED"/>
    <property type="match status" value="1"/>
</dbReference>
<keyword evidence="5 10" id="KW-0418">Kinase</keyword>
<dbReference type="SUPFAM" id="SSF56112">
    <property type="entry name" value="Protein kinase-like (PK-like)"/>
    <property type="match status" value="1"/>
</dbReference>
<evidence type="ECO:0000256" key="1">
    <source>
        <dbReference type="ARBA" id="ARBA00005527"/>
    </source>
</evidence>
<evidence type="ECO:0000313" key="10">
    <source>
        <dbReference type="EMBL" id="OHT17638.1"/>
    </source>
</evidence>
<evidence type="ECO:0000256" key="4">
    <source>
        <dbReference type="ARBA" id="ARBA00022741"/>
    </source>
</evidence>
<feature type="domain" description="Protein kinase" evidence="9">
    <location>
        <begin position="54"/>
        <end position="340"/>
    </location>
</feature>
<dbReference type="EMBL" id="MLAK01000001">
    <property type="protein sequence ID" value="OHT17638.1"/>
    <property type="molecule type" value="Genomic_DNA"/>
</dbReference>
<evidence type="ECO:0000256" key="5">
    <source>
        <dbReference type="ARBA" id="ARBA00022777"/>
    </source>
</evidence>
<keyword evidence="3" id="KW-0808">Transferase</keyword>
<dbReference type="PROSITE" id="PS00107">
    <property type="entry name" value="PROTEIN_KINASE_ATP"/>
    <property type="match status" value="1"/>
</dbReference>
<dbReference type="InterPro" id="IPR008271">
    <property type="entry name" value="Ser/Thr_kinase_AS"/>
</dbReference>
<evidence type="ECO:0000256" key="6">
    <source>
        <dbReference type="ARBA" id="ARBA00022840"/>
    </source>
</evidence>
<dbReference type="GO" id="GO:0005524">
    <property type="term" value="F:ATP binding"/>
    <property type="evidence" value="ECO:0007669"/>
    <property type="project" value="UniProtKB-UniRule"/>
</dbReference>
<dbReference type="GO" id="GO:0005737">
    <property type="term" value="C:cytoplasm"/>
    <property type="evidence" value="ECO:0007669"/>
    <property type="project" value="TreeGrafter"/>
</dbReference>
<evidence type="ECO:0000256" key="2">
    <source>
        <dbReference type="ARBA" id="ARBA00022527"/>
    </source>
</evidence>
<accession>A0A1J4L6R1</accession>
<dbReference type="CDD" id="cd14137">
    <property type="entry name" value="STKc_GSK3"/>
    <property type="match status" value="1"/>
</dbReference>
<dbReference type="AlphaFoldDB" id="A0A1J4L6R1"/>
<dbReference type="Gene3D" id="3.30.200.20">
    <property type="entry name" value="Phosphorylase Kinase, domain 1"/>
    <property type="match status" value="1"/>
</dbReference>
<dbReference type="Gene3D" id="1.10.510.10">
    <property type="entry name" value="Transferase(Phosphotransferase) domain 1"/>
    <property type="match status" value="1"/>
</dbReference>
<dbReference type="InterPro" id="IPR011009">
    <property type="entry name" value="Kinase-like_dom_sf"/>
</dbReference>